<sequence length="390" mass="42132">MAEILKIDKVKNNVSNIPTVSTGTSCSLRDAVASNKSKNVENPSIHAFLQDDLILELGCSENPVLENSEKITSEMSTDLSSFSNLHTHMDNLHLGSHSDDVQAPTISFGSYRPFASKPSITDPKKAPSSGSASSIGHFVTRDSEDFGHNHLESISNRSLVSRTAGNGAVEHSSSVYSQPDAARHRYTSFCPDSTLESGRVPDTALAYSQQSVNPGVFSTSELNQQPNLSSGNFADAVGSFYSYGMNAYIPSASQQSVNPGVFSTSELNQKPNLSSGNFADAVGSFYSHGMNAYIPSASQQRAVMNNYIYQSPTATGDTGRMHTRPQLRNSLSTGYGGFESTADISELLKLNRNVMPTRTAFEDFYRFKDNNKGSVVVPVSQVINILTIYS</sequence>
<dbReference type="EMBL" id="JABWDY010005656">
    <property type="protein sequence ID" value="KAF5204255.1"/>
    <property type="molecule type" value="Genomic_DNA"/>
</dbReference>
<accession>A0A7J6X5Z1</accession>
<dbReference type="Proteomes" id="UP000554482">
    <property type="component" value="Unassembled WGS sequence"/>
</dbReference>
<comment type="caution">
    <text evidence="2">The sequence shown here is derived from an EMBL/GenBank/DDBJ whole genome shotgun (WGS) entry which is preliminary data.</text>
</comment>
<dbReference type="PROSITE" id="PS51257">
    <property type="entry name" value="PROKAR_LIPOPROTEIN"/>
    <property type="match status" value="1"/>
</dbReference>
<dbReference type="OrthoDB" id="753279at2759"/>
<feature type="region of interest" description="Disordered" evidence="1">
    <location>
        <begin position="117"/>
        <end position="136"/>
    </location>
</feature>
<gene>
    <name evidence="2" type="ORF">FRX31_006162</name>
</gene>
<reference evidence="2 3" key="1">
    <citation type="submission" date="2020-06" db="EMBL/GenBank/DDBJ databases">
        <title>Transcriptomic and genomic resources for Thalictrum thalictroides and T. hernandezii: Facilitating candidate gene discovery in an emerging model plant lineage.</title>
        <authorList>
            <person name="Arias T."/>
            <person name="Riano-Pachon D.M."/>
            <person name="Di Stilio V.S."/>
        </authorList>
    </citation>
    <scope>NUCLEOTIDE SEQUENCE [LARGE SCALE GENOMIC DNA]</scope>
    <source>
        <strain evidence="3">cv. WT478/WT964</strain>
        <tissue evidence="2">Leaves</tissue>
    </source>
</reference>
<feature type="compositionally biased region" description="Low complexity" evidence="1">
    <location>
        <begin position="126"/>
        <end position="136"/>
    </location>
</feature>
<evidence type="ECO:0000256" key="1">
    <source>
        <dbReference type="SAM" id="MobiDB-lite"/>
    </source>
</evidence>
<protein>
    <submittedName>
        <fullName evidence="2">Uncharacterized protein</fullName>
    </submittedName>
</protein>
<dbReference type="AlphaFoldDB" id="A0A7J6X5Z1"/>
<evidence type="ECO:0000313" key="3">
    <source>
        <dbReference type="Proteomes" id="UP000554482"/>
    </source>
</evidence>
<name>A0A7J6X5Z1_THATH</name>
<evidence type="ECO:0000313" key="2">
    <source>
        <dbReference type="EMBL" id="KAF5204255.1"/>
    </source>
</evidence>
<keyword evidence="3" id="KW-1185">Reference proteome</keyword>
<proteinExistence type="predicted"/>
<organism evidence="2 3">
    <name type="scientific">Thalictrum thalictroides</name>
    <name type="common">Rue-anemone</name>
    <name type="synonym">Anemone thalictroides</name>
    <dbReference type="NCBI Taxonomy" id="46969"/>
    <lineage>
        <taxon>Eukaryota</taxon>
        <taxon>Viridiplantae</taxon>
        <taxon>Streptophyta</taxon>
        <taxon>Embryophyta</taxon>
        <taxon>Tracheophyta</taxon>
        <taxon>Spermatophyta</taxon>
        <taxon>Magnoliopsida</taxon>
        <taxon>Ranunculales</taxon>
        <taxon>Ranunculaceae</taxon>
        <taxon>Thalictroideae</taxon>
        <taxon>Thalictrum</taxon>
    </lineage>
</organism>